<dbReference type="EMBL" id="AP018203">
    <property type="protein sequence ID" value="BAY55822.1"/>
    <property type="molecule type" value="Genomic_DNA"/>
</dbReference>
<protein>
    <submittedName>
        <fullName evidence="2">Uncharacterized protein</fullName>
    </submittedName>
</protein>
<dbReference type="Proteomes" id="UP000217895">
    <property type="component" value="Chromosome"/>
</dbReference>
<evidence type="ECO:0000313" key="2">
    <source>
        <dbReference type="EMBL" id="BAY55822.1"/>
    </source>
</evidence>
<feature type="compositionally biased region" description="Basic and acidic residues" evidence="1">
    <location>
        <begin position="71"/>
        <end position="91"/>
    </location>
</feature>
<sequence length="91" mass="10558">MLRFSGERNGRKFIGIGLSKLNVERLKDDQPIIQSLDMLGLYDTDIFILYGETEDSIARELETQLGQLPGKRIEQRTKEQRTRGFGRDEKK</sequence>
<accession>A0A1Z4JGD6</accession>
<evidence type="ECO:0000256" key="1">
    <source>
        <dbReference type="SAM" id="MobiDB-lite"/>
    </source>
</evidence>
<name>A0A1Z4JGD6_LEPBY</name>
<gene>
    <name evidence="2" type="ORF">NIES2135_26460</name>
</gene>
<feature type="region of interest" description="Disordered" evidence="1">
    <location>
        <begin position="68"/>
        <end position="91"/>
    </location>
</feature>
<organism evidence="2 3">
    <name type="scientific">Leptolyngbya boryana NIES-2135</name>
    <dbReference type="NCBI Taxonomy" id="1973484"/>
    <lineage>
        <taxon>Bacteria</taxon>
        <taxon>Bacillati</taxon>
        <taxon>Cyanobacteriota</taxon>
        <taxon>Cyanophyceae</taxon>
        <taxon>Leptolyngbyales</taxon>
        <taxon>Leptolyngbyaceae</taxon>
        <taxon>Leptolyngbya group</taxon>
        <taxon>Leptolyngbya</taxon>
    </lineage>
</organism>
<reference evidence="2 3" key="1">
    <citation type="submission" date="2017-06" db="EMBL/GenBank/DDBJ databases">
        <title>Genome sequencing of cyanobaciteial culture collection at National Institute for Environmental Studies (NIES).</title>
        <authorList>
            <person name="Hirose Y."/>
            <person name="Shimura Y."/>
            <person name="Fujisawa T."/>
            <person name="Nakamura Y."/>
            <person name="Kawachi M."/>
        </authorList>
    </citation>
    <scope>NUCLEOTIDE SEQUENCE [LARGE SCALE GENOMIC DNA]</scope>
    <source>
        <strain evidence="2 3">NIES-2135</strain>
    </source>
</reference>
<dbReference type="AlphaFoldDB" id="A0A1Z4JGD6"/>
<keyword evidence="3" id="KW-1185">Reference proteome</keyword>
<evidence type="ECO:0000313" key="3">
    <source>
        <dbReference type="Proteomes" id="UP000217895"/>
    </source>
</evidence>
<proteinExistence type="predicted"/>